<accession>A0A2I2L3D3</accession>
<gene>
    <name evidence="7" type="ORF">ORPV_129</name>
</gene>
<dbReference type="InterPro" id="IPR000172">
    <property type="entry name" value="GMC_OxRdtase_N"/>
</dbReference>
<feature type="domain" description="Glucose-methanol-choline oxidoreductase C-terminal" evidence="6">
    <location>
        <begin position="408"/>
        <end position="535"/>
    </location>
</feature>
<dbReference type="RefSeq" id="YP_009448335.1">
    <property type="nucleotide sequence ID" value="NC_036594.1"/>
</dbReference>
<dbReference type="InterPro" id="IPR036188">
    <property type="entry name" value="FAD/NAD-bd_sf"/>
</dbReference>
<dbReference type="Gene3D" id="3.50.50.60">
    <property type="entry name" value="FAD/NAD(P)-binding domain"/>
    <property type="match status" value="1"/>
</dbReference>
<dbReference type="GO" id="GO:0050660">
    <property type="term" value="F:flavin adenine dinucleotide binding"/>
    <property type="evidence" value="ECO:0007669"/>
    <property type="project" value="InterPro"/>
</dbReference>
<dbReference type="Proteomes" id="UP000236316">
    <property type="component" value="Segment"/>
</dbReference>
<dbReference type="GO" id="GO:0016614">
    <property type="term" value="F:oxidoreductase activity, acting on CH-OH group of donors"/>
    <property type="evidence" value="ECO:0007669"/>
    <property type="project" value="InterPro"/>
</dbReference>
<dbReference type="Pfam" id="PF00732">
    <property type="entry name" value="GMC_oxred_N"/>
    <property type="match status" value="1"/>
</dbReference>
<dbReference type="PANTHER" id="PTHR11552:SF147">
    <property type="entry name" value="CHOLINE DEHYDROGENASE, MITOCHONDRIAL"/>
    <property type="match status" value="1"/>
</dbReference>
<evidence type="ECO:0000313" key="7">
    <source>
        <dbReference type="EMBL" id="SNW62033.1"/>
    </source>
</evidence>
<protein>
    <submittedName>
        <fullName evidence="7">Glucose-methanol-choline oxidoreductase</fullName>
    </submittedName>
</protein>
<evidence type="ECO:0000256" key="4">
    <source>
        <dbReference type="ARBA" id="ARBA00022827"/>
    </source>
</evidence>
<keyword evidence="8" id="KW-1185">Reference proteome</keyword>
<feature type="domain" description="Glucose-methanol-choline oxidoreductase N-terminal" evidence="5">
    <location>
        <begin position="35"/>
        <end position="329"/>
    </location>
</feature>
<keyword evidence="4" id="KW-0274">FAD</keyword>
<dbReference type="SUPFAM" id="SSF54373">
    <property type="entry name" value="FAD-linked reductases, C-terminal domain"/>
    <property type="match status" value="1"/>
</dbReference>
<sequence>MGHERNKSLVVFLFFANLYMSSCLTYTPIVVENHDFVVIGGGSAGGVVAGVLAEHNLPGNKTWKVALLDQGLFVEDLPDPQVVRDADRENEAMKYGPIELNYTTTVQEDSANRTLGLARAQGFGGCHNHNSMYYRVGAPEAYNNWNTTGWSYADLLPSINATRNRLGVRYMSTTVPQHDYVKSVLVASSGYPLVSNEAPKVGTFIGVQDTLYSIVDVNATYHTRKTSFDSYVKESPAFGKNLKVFPGIKAQRIVLDFFGRAIGVISYDTVNQRIVYFRANKEVIVSGGVFDSPKLLMRSGIGNRADLLKAGVLPLVQNKNVGKNLKYHMAAVQMYLPAPNWSMAPYTPKMKQLSNVLVGLAIRPEGNNATHIGDHVNAMLDIQQNSEFIPGLTIVSFVGLNMRDFGPGEVKLNKYNLDVPVVDPKLYENPDDLELSVQTFEEMNRLASLLTPNYMVARLYPPADVQTREQIRAFMKGNISDGSHAVGTCRMGNDADSVVDPQLRVRGVSRLRVIDASVAPTTPLGNTNAMAIAIGHRGAQLIISSY</sequence>
<dbReference type="SUPFAM" id="SSF51905">
    <property type="entry name" value="FAD/NAD(P)-binding domain"/>
    <property type="match status" value="1"/>
</dbReference>
<dbReference type="EMBL" id="LT906555">
    <property type="protein sequence ID" value="SNW62033.1"/>
    <property type="molecule type" value="Genomic_DNA"/>
</dbReference>
<evidence type="ECO:0000256" key="3">
    <source>
        <dbReference type="ARBA" id="ARBA00022630"/>
    </source>
</evidence>
<name>A0A2I2L3D3_9VIRU</name>
<dbReference type="InterPro" id="IPR012132">
    <property type="entry name" value="GMC_OxRdtase"/>
</dbReference>
<organism evidence="7">
    <name type="scientific">Orpheovirus IHUMI-LCC2</name>
    <dbReference type="NCBI Taxonomy" id="2023057"/>
    <lineage>
        <taxon>Viruses</taxon>
        <taxon>Varidnaviria</taxon>
        <taxon>Bamfordvirae</taxon>
        <taxon>Nucleocytoviricota</taxon>
        <taxon>Megaviricetes</taxon>
        <taxon>Pimascovirales</taxon>
        <taxon>Ocovirineae</taxon>
        <taxon>Orpheoviridae</taxon>
        <taxon>Alphaorpheovirus</taxon>
        <taxon>Alphaorpheovirus massiliense</taxon>
    </lineage>
</organism>
<dbReference type="GeneID" id="35381883"/>
<evidence type="ECO:0000256" key="2">
    <source>
        <dbReference type="ARBA" id="ARBA00010790"/>
    </source>
</evidence>
<reference evidence="7" key="1">
    <citation type="submission" date="2017-08" db="EMBL/GenBank/DDBJ databases">
        <authorList>
            <consortium name="Urmite Genomes"/>
        </authorList>
    </citation>
    <scope>NUCLEOTIDE SEQUENCE [LARGE SCALE GENOMIC DNA]</scope>
    <source>
        <strain evidence="7">IHUMI-LCC2</strain>
    </source>
</reference>
<comment type="cofactor">
    <cofactor evidence="1">
        <name>FAD</name>
        <dbReference type="ChEBI" id="CHEBI:57692"/>
    </cofactor>
</comment>
<evidence type="ECO:0000259" key="5">
    <source>
        <dbReference type="Pfam" id="PF00732"/>
    </source>
</evidence>
<dbReference type="KEGG" id="vg:35381883"/>
<dbReference type="PIRSF" id="PIRSF000137">
    <property type="entry name" value="Alcohol_oxidase"/>
    <property type="match status" value="1"/>
</dbReference>
<keyword evidence="3" id="KW-0285">Flavoprotein</keyword>
<evidence type="ECO:0000256" key="1">
    <source>
        <dbReference type="ARBA" id="ARBA00001974"/>
    </source>
</evidence>
<dbReference type="InterPro" id="IPR007867">
    <property type="entry name" value="GMC_OxRtase_C"/>
</dbReference>
<comment type="similarity">
    <text evidence="2">Belongs to the GMC oxidoreductase family.</text>
</comment>
<evidence type="ECO:0000313" key="8">
    <source>
        <dbReference type="Proteomes" id="UP000236316"/>
    </source>
</evidence>
<dbReference type="OrthoDB" id="27722at10239"/>
<dbReference type="Pfam" id="PF05199">
    <property type="entry name" value="GMC_oxred_C"/>
    <property type="match status" value="1"/>
</dbReference>
<dbReference type="Gene3D" id="3.30.560.10">
    <property type="entry name" value="Glucose Oxidase, domain 3"/>
    <property type="match status" value="1"/>
</dbReference>
<dbReference type="PANTHER" id="PTHR11552">
    <property type="entry name" value="GLUCOSE-METHANOL-CHOLINE GMC OXIDOREDUCTASE"/>
    <property type="match status" value="1"/>
</dbReference>
<proteinExistence type="inferred from homology"/>
<evidence type="ECO:0000259" key="6">
    <source>
        <dbReference type="Pfam" id="PF05199"/>
    </source>
</evidence>